<feature type="compositionally biased region" description="Polar residues" evidence="2">
    <location>
        <begin position="660"/>
        <end position="670"/>
    </location>
</feature>
<feature type="region of interest" description="Disordered" evidence="2">
    <location>
        <begin position="961"/>
        <end position="1010"/>
    </location>
</feature>
<feature type="region of interest" description="Disordered" evidence="2">
    <location>
        <begin position="1094"/>
        <end position="1131"/>
    </location>
</feature>
<reference evidence="4" key="2">
    <citation type="submission" date="2015-01" db="EMBL/GenBank/DDBJ databases">
        <title>Evolutionary Origins and Diversification of the Mycorrhizal Mutualists.</title>
        <authorList>
            <consortium name="DOE Joint Genome Institute"/>
            <consortium name="Mycorrhizal Genomics Consortium"/>
            <person name="Kohler A."/>
            <person name="Kuo A."/>
            <person name="Nagy L.G."/>
            <person name="Floudas D."/>
            <person name="Copeland A."/>
            <person name="Barry K.W."/>
            <person name="Cichocki N."/>
            <person name="Veneault-Fourrey C."/>
            <person name="LaButti K."/>
            <person name="Lindquist E.A."/>
            <person name="Lipzen A."/>
            <person name="Lundell T."/>
            <person name="Morin E."/>
            <person name="Murat C."/>
            <person name="Riley R."/>
            <person name="Ohm R."/>
            <person name="Sun H."/>
            <person name="Tunlid A."/>
            <person name="Henrissat B."/>
            <person name="Grigoriev I.V."/>
            <person name="Hibbett D.S."/>
            <person name="Martin F."/>
        </authorList>
    </citation>
    <scope>NUCLEOTIDE SEQUENCE [LARGE SCALE GENOMIC DNA]</scope>
    <source>
        <strain evidence="4">h7</strain>
    </source>
</reference>
<feature type="compositionally biased region" description="Polar residues" evidence="2">
    <location>
        <begin position="46"/>
        <end position="58"/>
    </location>
</feature>
<feature type="compositionally biased region" description="Low complexity" evidence="2">
    <location>
        <begin position="683"/>
        <end position="696"/>
    </location>
</feature>
<feature type="compositionally biased region" description="Low complexity" evidence="2">
    <location>
        <begin position="703"/>
        <end position="714"/>
    </location>
</feature>
<evidence type="ECO:0000256" key="2">
    <source>
        <dbReference type="SAM" id="MobiDB-lite"/>
    </source>
</evidence>
<feature type="compositionally biased region" description="Low complexity" evidence="2">
    <location>
        <begin position="20"/>
        <end position="39"/>
    </location>
</feature>
<feature type="compositionally biased region" description="Polar residues" evidence="2">
    <location>
        <begin position="78"/>
        <end position="97"/>
    </location>
</feature>
<feature type="compositionally biased region" description="Low complexity" evidence="2">
    <location>
        <begin position="528"/>
        <end position="540"/>
    </location>
</feature>
<feature type="compositionally biased region" description="Polar residues" evidence="2">
    <location>
        <begin position="785"/>
        <end position="809"/>
    </location>
</feature>
<reference evidence="3 4" key="1">
    <citation type="submission" date="2014-04" db="EMBL/GenBank/DDBJ databases">
        <authorList>
            <consortium name="DOE Joint Genome Institute"/>
            <person name="Kuo A."/>
            <person name="Gay G."/>
            <person name="Dore J."/>
            <person name="Kohler A."/>
            <person name="Nagy L.G."/>
            <person name="Floudas D."/>
            <person name="Copeland A."/>
            <person name="Barry K.W."/>
            <person name="Cichocki N."/>
            <person name="Veneault-Fourrey C."/>
            <person name="LaButti K."/>
            <person name="Lindquist E.A."/>
            <person name="Lipzen A."/>
            <person name="Lundell T."/>
            <person name="Morin E."/>
            <person name="Murat C."/>
            <person name="Sun H."/>
            <person name="Tunlid A."/>
            <person name="Henrissat B."/>
            <person name="Grigoriev I.V."/>
            <person name="Hibbett D.S."/>
            <person name="Martin F."/>
            <person name="Nordberg H.P."/>
            <person name="Cantor M.N."/>
            <person name="Hua S.X."/>
        </authorList>
    </citation>
    <scope>NUCLEOTIDE SEQUENCE [LARGE SCALE GENOMIC DNA]</scope>
    <source>
        <strain evidence="4">h7</strain>
    </source>
</reference>
<feature type="compositionally biased region" description="Low complexity" evidence="2">
    <location>
        <begin position="976"/>
        <end position="985"/>
    </location>
</feature>
<feature type="compositionally biased region" description="Low complexity" evidence="2">
    <location>
        <begin position="1105"/>
        <end position="1115"/>
    </location>
</feature>
<evidence type="ECO:0000313" key="4">
    <source>
        <dbReference type="Proteomes" id="UP000053424"/>
    </source>
</evidence>
<keyword evidence="1" id="KW-0175">Coiled coil</keyword>
<gene>
    <name evidence="3" type="ORF">M413DRAFT_30695</name>
</gene>
<proteinExistence type="predicted"/>
<feature type="compositionally biased region" description="Basic and acidic residues" evidence="2">
    <location>
        <begin position="748"/>
        <end position="758"/>
    </location>
</feature>
<feature type="compositionally biased region" description="Low complexity" evidence="2">
    <location>
        <begin position="621"/>
        <end position="635"/>
    </location>
</feature>
<feature type="compositionally biased region" description="Low complexity" evidence="2">
    <location>
        <begin position="490"/>
        <end position="504"/>
    </location>
</feature>
<feature type="region of interest" description="Disordered" evidence="2">
    <location>
        <begin position="1160"/>
        <end position="1219"/>
    </location>
</feature>
<feature type="compositionally biased region" description="Basic and acidic residues" evidence="2">
    <location>
        <begin position="647"/>
        <end position="659"/>
    </location>
</feature>
<keyword evidence="4" id="KW-1185">Reference proteome</keyword>
<feature type="compositionally biased region" description="Low complexity" evidence="2">
    <location>
        <begin position="922"/>
        <end position="939"/>
    </location>
</feature>
<feature type="compositionally biased region" description="Polar residues" evidence="2">
    <location>
        <begin position="759"/>
        <end position="774"/>
    </location>
</feature>
<feature type="compositionally biased region" description="Basic and acidic residues" evidence="2">
    <location>
        <begin position="150"/>
        <end position="160"/>
    </location>
</feature>
<feature type="compositionally biased region" description="Basic and acidic residues" evidence="2">
    <location>
        <begin position="994"/>
        <end position="1010"/>
    </location>
</feature>
<feature type="compositionally biased region" description="Basic and acidic residues" evidence="2">
    <location>
        <begin position="719"/>
        <end position="728"/>
    </location>
</feature>
<feature type="compositionally biased region" description="Basic and acidic residues" evidence="2">
    <location>
        <begin position="337"/>
        <end position="356"/>
    </location>
</feature>
<dbReference type="STRING" id="686832.A0A0C2Y9R9"/>
<feature type="region of interest" description="Disordered" evidence="2">
    <location>
        <begin position="1"/>
        <end position="169"/>
    </location>
</feature>
<dbReference type="OrthoDB" id="3216045at2759"/>
<sequence length="1369" mass="145645">MAALGSPNTPSSIPTHSKKSVFSSAASARRPSTSSVSSPQGIGYSPGSNTTYTTTQPAGSGIPSFRTLRSLLPFGPNKNATPISASVSPNTTTTRSPFSGFGSVRRSMTKERERKMSLTNDATPVIAIERSKDNPFPDDTAIRRSASLSRLEKPLPKDPNFEGTSDPFREGTYSLSTFILRTPSPGPPLSAELSTIIEADSSGVSKNVPSLGLEGPPIDSRSSSPPLINRDFLHPQLPTSRSSEPSSSLFTSDRNEVGEADNSALNLSTEDLADQVRDALRKSSGSSAKLVKEWLDPDKEVVIIDGDEHPEVADTTFDTVDPDLMALLSPNSSSKIYRPDLRSLPHPPSHSDRERSAGPSSASPTTPTFSTQSSGSRLPRTRQASSFLPRPRPSQHSPSPSPTSPQFTIATPSPTTPSFSTANTTPRATPGKKRFSSTPVIAINGDDYESPSSPPRSPPPSTIPTTATSTPAGPRRASAMALPRATRVFSPQSSSLTSSVSPESRTARVFAGLRKASSAAGGVEEKTQTSTSSMASSSTSGAGNEVNGNTLTRPAPRTLRQVTLGGGSKSSISNTNDSSSVSPSPPSTSYHSSHAAVNQVRSRTPTNLGRGSLDSRRPPVAVSAATSASLMASNANEMGIGLGRPSLETRRGNSFESRSRPNSNQGNNTLGAVGRLVSSIERGLSSGSVSGTGSSGLQTDVDSSPSPEIPSHSPQAEPEPDHAFHRPSFDSTATRFSFDASRPGSVARLRERELERSRTPSQLTPGGSSRTGTASPIPRNRKRSMSVQERQTSSMTTSFKGRFVSSATNDHGIARPGSSLSAYGQGGGTGGTPGPKMEWLGPRTAKAFRAAGLLDFDKDRERERERGGGEVERDRGAPSPSPLNHASGASALNRFASLRSASEYNPTHGRAHSRMAFSEVGGFTASSGAGRRGSGSFSAYGGGGGGGDGYSAAGLMESPTFTVSTSSRGRDRDTPKSSTSTAPTSVESFGYFGRDPDKTERDRERDRDRAEMRELRERHGTEMAALLSALSDSQRTARVLREENSDLRDKVDRLSGVHQENDRLRKLCDGLENECMGLRRDYADLQRESAGLARSTSSLRAPGLAPSWSASSASSGFRTPVPKPGNSSPLVVDATPMFMQQQEEQDSEDHRFNDTIIIHDSIDDDDDDDDGEEFLPRHGSTDGHRDSQQSIGFPADKALPSSNTPSLRRRLSDTSSIFPIPPSNMTMLLHEDSNLGSNRSSADHSQYNFPIAPPKPTTNNHTPIPIPQPQQQQHTHVRSLSKSPPVTYRNFAGPNYQTHSYNKSVTSTTSISPTTANFSIATGSPGSLFLRPEHELLLEDMESLDLGVRGADLDQEGFLGRPVTTEDAW</sequence>
<dbReference type="EMBL" id="KN831795">
    <property type="protein sequence ID" value="KIM37772.1"/>
    <property type="molecule type" value="Genomic_DNA"/>
</dbReference>
<evidence type="ECO:0000313" key="3">
    <source>
        <dbReference type="EMBL" id="KIM37772.1"/>
    </source>
</evidence>
<feature type="compositionally biased region" description="Low complexity" evidence="2">
    <location>
        <begin position="240"/>
        <end position="252"/>
    </location>
</feature>
<feature type="compositionally biased region" description="Polar residues" evidence="2">
    <location>
        <begin position="595"/>
        <end position="609"/>
    </location>
</feature>
<feature type="compositionally biased region" description="Polar residues" evidence="2">
    <location>
        <begin position="1"/>
        <end position="15"/>
    </location>
</feature>
<feature type="compositionally biased region" description="Acidic residues" evidence="2">
    <location>
        <begin position="1162"/>
        <end position="1173"/>
    </location>
</feature>
<organism evidence="3 4">
    <name type="scientific">Hebeloma cylindrosporum</name>
    <dbReference type="NCBI Taxonomy" id="76867"/>
    <lineage>
        <taxon>Eukaryota</taxon>
        <taxon>Fungi</taxon>
        <taxon>Dikarya</taxon>
        <taxon>Basidiomycota</taxon>
        <taxon>Agaricomycotina</taxon>
        <taxon>Agaricomycetes</taxon>
        <taxon>Agaricomycetidae</taxon>
        <taxon>Agaricales</taxon>
        <taxon>Agaricineae</taxon>
        <taxon>Hymenogastraceae</taxon>
        <taxon>Hebeloma</taxon>
    </lineage>
</organism>
<feature type="compositionally biased region" description="Pro residues" evidence="2">
    <location>
        <begin position="452"/>
        <end position="462"/>
    </location>
</feature>
<feature type="region of interest" description="Disordered" evidence="2">
    <location>
        <begin position="305"/>
        <end position="891"/>
    </location>
</feature>
<feature type="compositionally biased region" description="Gly residues" evidence="2">
    <location>
        <begin position="824"/>
        <end position="833"/>
    </location>
</feature>
<name>A0A0C2Y9R9_HEBCY</name>
<feature type="compositionally biased region" description="Low complexity" evidence="2">
    <location>
        <begin position="394"/>
        <end position="426"/>
    </location>
</feature>
<evidence type="ECO:0000256" key="1">
    <source>
        <dbReference type="SAM" id="Coils"/>
    </source>
</evidence>
<accession>A0A0C2Y9R9</accession>
<dbReference type="Proteomes" id="UP000053424">
    <property type="component" value="Unassembled WGS sequence"/>
</dbReference>
<feature type="region of interest" description="Disordered" evidence="2">
    <location>
        <begin position="922"/>
        <end position="941"/>
    </location>
</feature>
<feature type="compositionally biased region" description="Low complexity" evidence="2">
    <location>
        <begin position="463"/>
        <end position="477"/>
    </location>
</feature>
<feature type="coiled-coil region" evidence="1">
    <location>
        <begin position="1030"/>
        <end position="1088"/>
    </location>
</feature>
<protein>
    <submittedName>
        <fullName evidence="3">Uncharacterized protein</fullName>
    </submittedName>
</protein>
<feature type="compositionally biased region" description="Low complexity" evidence="2">
    <location>
        <begin position="569"/>
        <end position="593"/>
    </location>
</feature>
<dbReference type="HOGENOM" id="CLU_256433_0_0_1"/>
<feature type="compositionally biased region" description="Low complexity" evidence="2">
    <location>
        <begin position="357"/>
        <end position="376"/>
    </location>
</feature>
<feature type="compositionally biased region" description="Basic and acidic residues" evidence="2">
    <location>
        <begin position="855"/>
        <end position="876"/>
    </location>
</feature>
<feature type="region of interest" description="Disordered" evidence="2">
    <location>
        <begin position="203"/>
        <end position="269"/>
    </location>
</feature>
<feature type="compositionally biased region" description="Basic and acidic residues" evidence="2">
    <location>
        <begin position="1174"/>
        <end position="1187"/>
    </location>
</feature>